<dbReference type="PROSITE" id="PS51900">
    <property type="entry name" value="CB"/>
    <property type="match status" value="1"/>
</dbReference>
<keyword evidence="9" id="KW-1185">Reference proteome</keyword>
<evidence type="ECO:0000256" key="3">
    <source>
        <dbReference type="ARBA" id="ARBA00023125"/>
    </source>
</evidence>
<keyword evidence="3 5" id="KW-0238">DNA-binding</keyword>
<dbReference type="PROSITE" id="PS51898">
    <property type="entry name" value="TYR_RECOMBINASE"/>
    <property type="match status" value="1"/>
</dbReference>
<evidence type="ECO:0000256" key="2">
    <source>
        <dbReference type="ARBA" id="ARBA00022908"/>
    </source>
</evidence>
<keyword evidence="2" id="KW-0229">DNA integration</keyword>
<dbReference type="Pfam" id="PF00589">
    <property type="entry name" value="Phage_integrase"/>
    <property type="match status" value="1"/>
</dbReference>
<dbReference type="GO" id="GO:0015074">
    <property type="term" value="P:DNA integration"/>
    <property type="evidence" value="ECO:0007669"/>
    <property type="project" value="UniProtKB-KW"/>
</dbReference>
<evidence type="ECO:0000256" key="5">
    <source>
        <dbReference type="PROSITE-ProRule" id="PRU01248"/>
    </source>
</evidence>
<reference evidence="8 9" key="1">
    <citation type="submission" date="2018-11" db="EMBL/GenBank/DDBJ databases">
        <title>Phylogenetic determinants of toxin gene distribution in genomes of Brevibacillus laterosporus.</title>
        <authorList>
            <person name="Glare T.R."/>
            <person name="Durrant A."/>
            <person name="Berry C."/>
            <person name="Palma L."/>
            <person name="Ormskirk M."/>
            <person name="Cox M.O."/>
        </authorList>
    </citation>
    <scope>NUCLEOTIDE SEQUENCE [LARGE SCALE GENOMIC DNA]</scope>
    <source>
        <strain evidence="8 9">1821L</strain>
    </source>
</reference>
<feature type="domain" description="Core-binding (CB)" evidence="7">
    <location>
        <begin position="18"/>
        <end position="113"/>
    </location>
</feature>
<dbReference type="Pfam" id="PF02899">
    <property type="entry name" value="Phage_int_SAM_1"/>
    <property type="match status" value="1"/>
</dbReference>
<evidence type="ECO:0000313" key="9">
    <source>
        <dbReference type="Proteomes" id="UP000319432"/>
    </source>
</evidence>
<dbReference type="PANTHER" id="PTHR30349:SF64">
    <property type="entry name" value="PROPHAGE INTEGRASE INTD-RELATED"/>
    <property type="match status" value="1"/>
</dbReference>
<dbReference type="GO" id="GO:0006310">
    <property type="term" value="P:DNA recombination"/>
    <property type="evidence" value="ECO:0007669"/>
    <property type="project" value="UniProtKB-KW"/>
</dbReference>
<dbReference type="InterPro" id="IPR011010">
    <property type="entry name" value="DNA_brk_join_enz"/>
</dbReference>
<protein>
    <submittedName>
        <fullName evidence="8">Site-specific integrase</fullName>
    </submittedName>
</protein>
<accession>A0A518VCM5</accession>
<keyword evidence="4" id="KW-0233">DNA recombination</keyword>
<dbReference type="InterPro" id="IPR050090">
    <property type="entry name" value="Tyrosine_recombinase_XerCD"/>
</dbReference>
<dbReference type="AlphaFoldDB" id="A0A518VCM5"/>
<evidence type="ECO:0000256" key="4">
    <source>
        <dbReference type="ARBA" id="ARBA00023172"/>
    </source>
</evidence>
<dbReference type="Proteomes" id="UP000319432">
    <property type="component" value="Chromosome"/>
</dbReference>
<dbReference type="GO" id="GO:0003677">
    <property type="term" value="F:DNA binding"/>
    <property type="evidence" value="ECO:0007669"/>
    <property type="project" value="UniProtKB-UniRule"/>
</dbReference>
<dbReference type="Gene3D" id="1.10.443.10">
    <property type="entry name" value="Intergrase catalytic core"/>
    <property type="match status" value="1"/>
</dbReference>
<organism evidence="8 9">
    <name type="scientific">Brevibacillus laterosporus</name>
    <name type="common">Bacillus laterosporus</name>
    <dbReference type="NCBI Taxonomy" id="1465"/>
    <lineage>
        <taxon>Bacteria</taxon>
        <taxon>Bacillati</taxon>
        <taxon>Bacillota</taxon>
        <taxon>Bacilli</taxon>
        <taxon>Bacillales</taxon>
        <taxon>Paenibacillaceae</taxon>
        <taxon>Brevibacillus</taxon>
    </lineage>
</organism>
<evidence type="ECO:0000313" key="8">
    <source>
        <dbReference type="EMBL" id="QDX94734.1"/>
    </source>
</evidence>
<dbReference type="SUPFAM" id="SSF56349">
    <property type="entry name" value="DNA breaking-rejoining enzymes"/>
    <property type="match status" value="1"/>
</dbReference>
<dbReference type="CDD" id="cd00397">
    <property type="entry name" value="DNA_BRE_C"/>
    <property type="match status" value="1"/>
</dbReference>
<dbReference type="InterPro" id="IPR010998">
    <property type="entry name" value="Integrase_recombinase_N"/>
</dbReference>
<evidence type="ECO:0000256" key="1">
    <source>
        <dbReference type="ARBA" id="ARBA00008857"/>
    </source>
</evidence>
<name>A0A518VCM5_BRELA</name>
<dbReference type="Gene3D" id="1.10.150.130">
    <property type="match status" value="1"/>
</dbReference>
<dbReference type="InterPro" id="IPR004107">
    <property type="entry name" value="Integrase_SAM-like_N"/>
</dbReference>
<sequence length="351" mass="40474">MNMNNTQGYTKVIGIHIPTVHKAILSFLEERRGASQNTAISYKQHIEQFFGYTRGKKLNELNEEDLMFTRQEVVEYRNYLINLMDENGVKKRYSNSSINTKISIVKSLFDFLPNYDYQVNSLVFKLIPLTENNSKPNGFLTWNEMQQIIIKVKNQKNGWEKSIILKLAAQTAIRKNALFNLKRTEILLINNEIPVIKAYDKKGKLDNKPIPIVIYNELMEFIKVHGKGERVFTIRSQATLNNAIAKACEELQISKDRKITFHSFKKGSVDTTQKVFKDVKITQQHANHANPSTTLNIYTDSIHDYKMMPSFLLGQEIDLSKLEEMSKEEIINVIQGLDIGIKAEIGRKINK</sequence>
<evidence type="ECO:0000259" key="6">
    <source>
        <dbReference type="PROSITE" id="PS51898"/>
    </source>
</evidence>
<dbReference type="InterPro" id="IPR002104">
    <property type="entry name" value="Integrase_catalytic"/>
</dbReference>
<dbReference type="EMBL" id="CP033464">
    <property type="protein sequence ID" value="QDX94734.1"/>
    <property type="molecule type" value="Genomic_DNA"/>
</dbReference>
<evidence type="ECO:0000259" key="7">
    <source>
        <dbReference type="PROSITE" id="PS51900"/>
    </source>
</evidence>
<dbReference type="OrthoDB" id="2399485at2"/>
<dbReference type="InterPro" id="IPR044068">
    <property type="entry name" value="CB"/>
</dbReference>
<gene>
    <name evidence="8" type="ORF">EEL30_22085</name>
</gene>
<dbReference type="InterPro" id="IPR013762">
    <property type="entry name" value="Integrase-like_cat_sf"/>
</dbReference>
<comment type="similarity">
    <text evidence="1">Belongs to the 'phage' integrase family.</text>
</comment>
<feature type="domain" description="Tyr recombinase" evidence="6">
    <location>
        <begin position="135"/>
        <end position="313"/>
    </location>
</feature>
<dbReference type="PANTHER" id="PTHR30349">
    <property type="entry name" value="PHAGE INTEGRASE-RELATED"/>
    <property type="match status" value="1"/>
</dbReference>
<proteinExistence type="inferred from homology"/>